<dbReference type="PANTHER" id="PTHR13325">
    <property type="entry name" value="PROTEASE M50 MEMBRANE-BOUND TRANSCRIPTION FACTOR SITE 2 PROTEASE"/>
    <property type="match status" value="1"/>
</dbReference>
<dbReference type="GO" id="GO:0016020">
    <property type="term" value="C:membrane"/>
    <property type="evidence" value="ECO:0007669"/>
    <property type="project" value="InterPro"/>
</dbReference>
<dbReference type="GO" id="GO:1905897">
    <property type="term" value="P:regulation of response to endoplasmic reticulum stress"/>
    <property type="evidence" value="ECO:0007669"/>
    <property type="project" value="TreeGrafter"/>
</dbReference>
<dbReference type="AlphaFoldDB" id="A0AAN6GAP3"/>
<feature type="transmembrane region" description="Helical" evidence="2">
    <location>
        <begin position="327"/>
        <end position="350"/>
    </location>
</feature>
<keyword evidence="2" id="KW-1133">Transmembrane helix</keyword>
<evidence type="ECO:0000313" key="3">
    <source>
        <dbReference type="EMBL" id="KAK0530137.1"/>
    </source>
</evidence>
<evidence type="ECO:0000256" key="2">
    <source>
        <dbReference type="SAM" id="Phobius"/>
    </source>
</evidence>
<dbReference type="GO" id="GO:0005737">
    <property type="term" value="C:cytoplasm"/>
    <property type="evidence" value="ECO:0007669"/>
    <property type="project" value="TreeGrafter"/>
</dbReference>
<accession>A0AAN6GAP3</accession>
<evidence type="ECO:0000313" key="4">
    <source>
        <dbReference type="Proteomes" id="UP001176521"/>
    </source>
</evidence>
<evidence type="ECO:0008006" key="5">
    <source>
        <dbReference type="Google" id="ProtNLM"/>
    </source>
</evidence>
<feature type="region of interest" description="Disordered" evidence="1">
    <location>
        <begin position="143"/>
        <end position="174"/>
    </location>
</feature>
<keyword evidence="4" id="KW-1185">Reference proteome</keyword>
<feature type="transmembrane region" description="Helical" evidence="2">
    <location>
        <begin position="282"/>
        <end position="304"/>
    </location>
</feature>
<dbReference type="InterPro" id="IPR001193">
    <property type="entry name" value="MBTPS2"/>
</dbReference>
<feature type="transmembrane region" description="Helical" evidence="2">
    <location>
        <begin position="70"/>
        <end position="98"/>
    </location>
</feature>
<reference evidence="3" key="1">
    <citation type="journal article" date="2023" name="PhytoFront">
        <title>Draft Genome Resources of Seven Strains of Tilletia horrida, Causal Agent of Kernel Smut of Rice.</title>
        <authorList>
            <person name="Khanal S."/>
            <person name="Antony Babu S."/>
            <person name="Zhou X.G."/>
        </authorList>
    </citation>
    <scope>NUCLEOTIDE SEQUENCE</scope>
    <source>
        <strain evidence="3">TX3</strain>
    </source>
</reference>
<feature type="compositionally biased region" description="Gly residues" evidence="1">
    <location>
        <begin position="146"/>
        <end position="155"/>
    </location>
</feature>
<keyword evidence="2" id="KW-0472">Membrane</keyword>
<dbReference type="GO" id="GO:0004222">
    <property type="term" value="F:metalloendopeptidase activity"/>
    <property type="evidence" value="ECO:0007669"/>
    <property type="project" value="InterPro"/>
</dbReference>
<sequence>MLELSRHALTLSTRRFNAYPRRIWAALGVLDPGAGEARAGLSTDADSTPAQQALTTKRRRRRRHALVTRLYDAGTIFGILAVLGAVSIVILAGFQLIWRVLELEGELEQAFWQGAEAGGALLPDADAAAAMGAAGVPQALRRRDGGVGAASGSGPGLSNPSIPPPSSPTDTSSGPLLTPLIPGITVPLWHIVPILLALFLCQVIHESGHALAAALSHISPLSTGLAVVFPCMPSAFVALPTSALAIFASEADADAESSNGLDYSGIGTANGRVLPLNEQLRIIAAGVWHNALTVLLFLFARTLFKEGNQGEPPLIAISGPAILFDPLFLVLDYVFTLSLALAVLNMLPLWGMDGEAFGERIALVLMRRRNPKDESTPVGMGPWNGYAIQNTSDGRSRAGGRLLNKANGAPNHHQQGQSSMGTGAGRPSWPAFAKKDGDGGSFRGRMRGGSDADGMLLDLEQGGGAGRYAMTSLGSGPTTVSMAPVPMMDPGNAAHPILASPEEEKILRAVRTRTRGVLGLATIAVLGGSIVLEFVLALQ</sequence>
<name>A0AAN6GAP3_9BASI</name>
<evidence type="ECO:0000256" key="1">
    <source>
        <dbReference type="SAM" id="MobiDB-lite"/>
    </source>
</evidence>
<dbReference type="EMBL" id="JAPDMQ010000223">
    <property type="protein sequence ID" value="KAK0530137.1"/>
    <property type="molecule type" value="Genomic_DNA"/>
</dbReference>
<comment type="caution">
    <text evidence="3">The sequence shown here is derived from an EMBL/GenBank/DDBJ whole genome shotgun (WGS) entry which is preliminary data.</text>
</comment>
<dbReference type="GO" id="GO:0031293">
    <property type="term" value="P:membrane protein intracellular domain proteolysis"/>
    <property type="evidence" value="ECO:0007669"/>
    <property type="project" value="TreeGrafter"/>
</dbReference>
<protein>
    <recommendedName>
        <fullName evidence="5">Endopeptidase S2P</fullName>
    </recommendedName>
</protein>
<feature type="transmembrane region" description="Helical" evidence="2">
    <location>
        <begin position="517"/>
        <end position="538"/>
    </location>
</feature>
<organism evidence="3 4">
    <name type="scientific">Tilletia horrida</name>
    <dbReference type="NCBI Taxonomy" id="155126"/>
    <lineage>
        <taxon>Eukaryota</taxon>
        <taxon>Fungi</taxon>
        <taxon>Dikarya</taxon>
        <taxon>Basidiomycota</taxon>
        <taxon>Ustilaginomycotina</taxon>
        <taxon>Exobasidiomycetes</taxon>
        <taxon>Tilletiales</taxon>
        <taxon>Tilletiaceae</taxon>
        <taxon>Tilletia</taxon>
    </lineage>
</organism>
<gene>
    <name evidence="3" type="ORF">OC842_004033</name>
</gene>
<feature type="region of interest" description="Disordered" evidence="1">
    <location>
        <begin position="397"/>
        <end position="453"/>
    </location>
</feature>
<proteinExistence type="predicted"/>
<keyword evidence="2" id="KW-0812">Transmembrane</keyword>
<feature type="compositionally biased region" description="Polar residues" evidence="1">
    <location>
        <begin position="412"/>
        <end position="421"/>
    </location>
</feature>
<dbReference type="PANTHER" id="PTHR13325:SF3">
    <property type="entry name" value="MEMBRANE-BOUND TRANSCRIPTION FACTOR SITE-2 PROTEASE"/>
    <property type="match status" value="1"/>
</dbReference>
<feature type="transmembrane region" description="Helical" evidence="2">
    <location>
        <begin position="180"/>
        <end position="201"/>
    </location>
</feature>
<dbReference type="Proteomes" id="UP001176521">
    <property type="component" value="Unassembled WGS sequence"/>
</dbReference>